<reference evidence="1 2" key="1">
    <citation type="submission" date="2011-12" db="EMBL/GenBank/DDBJ databases">
        <title>Whole genome shotgun sequence of Gordonia effusa NBRC 100432.</title>
        <authorList>
            <person name="Yoshida I."/>
            <person name="Takarada H."/>
            <person name="Hosoyama A."/>
            <person name="Tsuchikane K."/>
            <person name="Katsumata H."/>
            <person name="Yamazaki S."/>
            <person name="Fujita N."/>
        </authorList>
    </citation>
    <scope>NUCLEOTIDE SEQUENCE [LARGE SCALE GENOMIC DNA]</scope>
    <source>
        <strain evidence="1 2">NBRC 100432</strain>
    </source>
</reference>
<accession>H0R719</accession>
<dbReference type="AlphaFoldDB" id="H0R719"/>
<comment type="caution">
    <text evidence="1">The sequence shown here is derived from an EMBL/GenBank/DDBJ whole genome shotgun (WGS) entry which is preliminary data.</text>
</comment>
<dbReference type="STRING" id="1077974.GOEFS_132_01010"/>
<dbReference type="InterPro" id="IPR029068">
    <property type="entry name" value="Glyas_Bleomycin-R_OHBP_Dase"/>
</dbReference>
<organism evidence="1 2">
    <name type="scientific">Gordonia effusa NBRC 100432</name>
    <dbReference type="NCBI Taxonomy" id="1077974"/>
    <lineage>
        <taxon>Bacteria</taxon>
        <taxon>Bacillati</taxon>
        <taxon>Actinomycetota</taxon>
        <taxon>Actinomycetes</taxon>
        <taxon>Mycobacteriales</taxon>
        <taxon>Gordoniaceae</taxon>
        <taxon>Gordonia</taxon>
    </lineage>
</organism>
<evidence type="ECO:0000313" key="2">
    <source>
        <dbReference type="Proteomes" id="UP000035034"/>
    </source>
</evidence>
<name>H0R719_9ACTN</name>
<sequence length="107" mass="11705">MTPTPKFNAISVLVADMTASVEFYRRCGLVFSEEQFPDGVAKAMHVEAHIGEFRLMFDTHAVAKSFQPDWTPPSGPNEGISLAFDCGSPPRSTECSVYLSQLAHPSI</sequence>
<dbReference type="eggNOG" id="COG0346">
    <property type="taxonomic scope" value="Bacteria"/>
</dbReference>
<dbReference type="EMBL" id="BAEH01000132">
    <property type="protein sequence ID" value="GAB20870.1"/>
    <property type="molecule type" value="Genomic_DNA"/>
</dbReference>
<protein>
    <submittedName>
        <fullName evidence="1">Putative drug resistance protein</fullName>
    </submittedName>
</protein>
<proteinExistence type="predicted"/>
<dbReference type="SUPFAM" id="SSF54593">
    <property type="entry name" value="Glyoxalase/Bleomycin resistance protein/Dihydroxybiphenyl dioxygenase"/>
    <property type="match status" value="1"/>
</dbReference>
<dbReference type="Proteomes" id="UP000035034">
    <property type="component" value="Unassembled WGS sequence"/>
</dbReference>
<gene>
    <name evidence="1" type="ORF">GOEFS_132_01010</name>
</gene>
<keyword evidence="2" id="KW-1185">Reference proteome</keyword>
<evidence type="ECO:0000313" key="1">
    <source>
        <dbReference type="EMBL" id="GAB20870.1"/>
    </source>
</evidence>
<dbReference type="Gene3D" id="3.10.180.10">
    <property type="entry name" value="2,3-Dihydroxybiphenyl 1,2-Dioxygenase, domain 1"/>
    <property type="match status" value="1"/>
</dbReference>